<feature type="transmembrane region" description="Helical" evidence="1">
    <location>
        <begin position="109"/>
        <end position="133"/>
    </location>
</feature>
<reference evidence="2" key="1">
    <citation type="submission" date="2019-08" db="EMBL/GenBank/DDBJ databases">
        <authorList>
            <person name="Kucharzyk K."/>
            <person name="Murdoch R.W."/>
            <person name="Higgins S."/>
            <person name="Loffler F."/>
        </authorList>
    </citation>
    <scope>NUCLEOTIDE SEQUENCE</scope>
</reference>
<feature type="transmembrane region" description="Helical" evidence="1">
    <location>
        <begin position="46"/>
        <end position="76"/>
    </location>
</feature>
<organism evidence="2">
    <name type="scientific">bioreactor metagenome</name>
    <dbReference type="NCBI Taxonomy" id="1076179"/>
    <lineage>
        <taxon>unclassified sequences</taxon>
        <taxon>metagenomes</taxon>
        <taxon>ecological metagenomes</taxon>
    </lineage>
</organism>
<proteinExistence type="predicted"/>
<dbReference type="Pfam" id="PF17319">
    <property type="entry name" value="DUF5362"/>
    <property type="match status" value="1"/>
</dbReference>
<accession>A0A644WVC3</accession>
<dbReference type="InterPro" id="IPR035287">
    <property type="entry name" value="DUF5362"/>
</dbReference>
<evidence type="ECO:0000256" key="1">
    <source>
        <dbReference type="SAM" id="Phobius"/>
    </source>
</evidence>
<keyword evidence="1" id="KW-0812">Transmembrane</keyword>
<sequence length="144" mass="16249">MEQQPNQFQDPNQQYNQQPPQMSWENVINDHIAKTRGWMMFVGVFMIVYAALATIVSMGLGIIFAWVPFIMGLFLINGANRAKTFLLTGSQADLADYHKQLKNFFLTNGILLIVGLSLMVIFIIIALAVGIHYNPSDFSKGFNF</sequence>
<keyword evidence="1" id="KW-1133">Transmembrane helix</keyword>
<gene>
    <name evidence="2" type="ORF">SDC9_54059</name>
</gene>
<keyword evidence="1" id="KW-0472">Membrane</keyword>
<dbReference type="AlphaFoldDB" id="A0A644WVC3"/>
<name>A0A644WVC3_9ZZZZ</name>
<comment type="caution">
    <text evidence="2">The sequence shown here is derived from an EMBL/GenBank/DDBJ whole genome shotgun (WGS) entry which is preliminary data.</text>
</comment>
<protein>
    <recommendedName>
        <fullName evidence="3">DUF5362 domain-containing protein</fullName>
    </recommendedName>
</protein>
<evidence type="ECO:0000313" key="2">
    <source>
        <dbReference type="EMBL" id="MPM07752.1"/>
    </source>
</evidence>
<evidence type="ECO:0008006" key="3">
    <source>
        <dbReference type="Google" id="ProtNLM"/>
    </source>
</evidence>
<dbReference type="EMBL" id="VSSQ01001372">
    <property type="protein sequence ID" value="MPM07752.1"/>
    <property type="molecule type" value="Genomic_DNA"/>
</dbReference>